<dbReference type="Pfam" id="PF03129">
    <property type="entry name" value="HGTP_anticodon"/>
    <property type="match status" value="1"/>
</dbReference>
<keyword evidence="9" id="KW-0030">Aminoacyl-tRNA synthetase</keyword>
<dbReference type="InterPro" id="IPR036621">
    <property type="entry name" value="Anticodon-bd_dom_sf"/>
</dbReference>
<dbReference type="GO" id="GO:0004829">
    <property type="term" value="F:threonine-tRNA ligase activity"/>
    <property type="evidence" value="ECO:0007669"/>
    <property type="project" value="UniProtKB-UniRule"/>
</dbReference>
<comment type="similarity">
    <text evidence="1">Belongs to the class-II aminoacyl-tRNA synthetase family.</text>
</comment>
<dbReference type="InterPro" id="IPR033728">
    <property type="entry name" value="ThrRS_core"/>
</dbReference>
<accession>A0A1F8EG71</accession>
<dbReference type="InterPro" id="IPR045864">
    <property type="entry name" value="aa-tRNA-synth_II/BPL/LPL"/>
</dbReference>
<proteinExistence type="inferred from homology"/>
<dbReference type="SUPFAM" id="SSF55681">
    <property type="entry name" value="Class II aaRS and biotin synthetases"/>
    <property type="match status" value="1"/>
</dbReference>
<evidence type="ECO:0000313" key="14">
    <source>
        <dbReference type="Proteomes" id="UP000177594"/>
    </source>
</evidence>
<organism evidence="13 14">
    <name type="scientific">Candidatus Yanofskybacteria bacterium RIFCSPHIGHO2_01_FULL_39_8b</name>
    <dbReference type="NCBI Taxonomy" id="1802659"/>
    <lineage>
        <taxon>Bacteria</taxon>
        <taxon>Candidatus Yanofskyibacteriota</taxon>
    </lineage>
</organism>
<dbReference type="Gene3D" id="3.40.50.800">
    <property type="entry name" value="Anticodon-binding domain"/>
    <property type="match status" value="1"/>
</dbReference>
<evidence type="ECO:0000256" key="8">
    <source>
        <dbReference type="ARBA" id="ARBA00022917"/>
    </source>
</evidence>
<dbReference type="GO" id="GO:0005737">
    <property type="term" value="C:cytoplasm"/>
    <property type="evidence" value="ECO:0007669"/>
    <property type="project" value="UniProtKB-UniRule"/>
</dbReference>
<dbReference type="FunFam" id="3.40.50.800:FF:000001">
    <property type="entry name" value="Threonine--tRNA ligase"/>
    <property type="match status" value="1"/>
</dbReference>
<dbReference type="NCBIfam" id="TIGR00418">
    <property type="entry name" value="thrS"/>
    <property type="match status" value="1"/>
</dbReference>
<evidence type="ECO:0000256" key="7">
    <source>
        <dbReference type="ARBA" id="ARBA00022840"/>
    </source>
</evidence>
<keyword evidence="8" id="KW-0648">Protein biosynthesis</keyword>
<dbReference type="GO" id="GO:0005524">
    <property type="term" value="F:ATP binding"/>
    <property type="evidence" value="ECO:0007669"/>
    <property type="project" value="UniProtKB-KW"/>
</dbReference>
<evidence type="ECO:0000256" key="5">
    <source>
        <dbReference type="ARBA" id="ARBA00022741"/>
    </source>
</evidence>
<dbReference type="PANTHER" id="PTHR11451:SF44">
    <property type="entry name" value="THREONINE--TRNA LIGASE, CHLOROPLASTIC_MITOCHONDRIAL 2"/>
    <property type="match status" value="1"/>
</dbReference>
<feature type="domain" description="Aminoacyl-transfer RNA synthetases class-II family profile" evidence="12">
    <location>
        <begin position="36"/>
        <end position="303"/>
    </location>
</feature>
<dbReference type="GO" id="GO:0006435">
    <property type="term" value="P:threonyl-tRNA aminoacylation"/>
    <property type="evidence" value="ECO:0007669"/>
    <property type="project" value="UniProtKB-UniRule"/>
</dbReference>
<dbReference type="FunFam" id="3.30.930.10:FF:000002">
    <property type="entry name" value="Threonine--tRNA ligase"/>
    <property type="match status" value="1"/>
</dbReference>
<evidence type="ECO:0000256" key="6">
    <source>
        <dbReference type="ARBA" id="ARBA00022833"/>
    </source>
</evidence>
<protein>
    <recommendedName>
        <fullName evidence="2 11">Threonine--tRNA ligase</fullName>
        <ecNumber evidence="2 11">6.1.1.3</ecNumber>
    </recommendedName>
</protein>
<evidence type="ECO:0000256" key="3">
    <source>
        <dbReference type="ARBA" id="ARBA00022598"/>
    </source>
</evidence>
<dbReference type="Pfam" id="PF00587">
    <property type="entry name" value="tRNA-synt_2b"/>
    <property type="match status" value="1"/>
</dbReference>
<dbReference type="InterPro" id="IPR047246">
    <property type="entry name" value="ThrRS_anticodon"/>
</dbReference>
<keyword evidence="7" id="KW-0067">ATP-binding</keyword>
<dbReference type="EC" id="6.1.1.3" evidence="2 11"/>
<dbReference type="CDD" id="cd00860">
    <property type="entry name" value="ThrRS_anticodon"/>
    <property type="match status" value="1"/>
</dbReference>
<dbReference type="InterPro" id="IPR006195">
    <property type="entry name" value="aa-tRNA-synth_II"/>
</dbReference>
<dbReference type="InterPro" id="IPR004154">
    <property type="entry name" value="Anticodon-bd"/>
</dbReference>
<keyword evidence="5" id="KW-0547">Nucleotide-binding</keyword>
<name>A0A1F8EG71_9BACT</name>
<comment type="catalytic activity">
    <reaction evidence="10">
        <text>tRNA(Thr) + L-threonine + ATP = L-threonyl-tRNA(Thr) + AMP + diphosphate + H(+)</text>
        <dbReference type="Rhea" id="RHEA:24624"/>
        <dbReference type="Rhea" id="RHEA-COMP:9670"/>
        <dbReference type="Rhea" id="RHEA-COMP:9704"/>
        <dbReference type="ChEBI" id="CHEBI:15378"/>
        <dbReference type="ChEBI" id="CHEBI:30616"/>
        <dbReference type="ChEBI" id="CHEBI:33019"/>
        <dbReference type="ChEBI" id="CHEBI:57926"/>
        <dbReference type="ChEBI" id="CHEBI:78442"/>
        <dbReference type="ChEBI" id="CHEBI:78534"/>
        <dbReference type="ChEBI" id="CHEBI:456215"/>
        <dbReference type="EC" id="6.1.1.3"/>
    </reaction>
</comment>
<evidence type="ECO:0000256" key="4">
    <source>
        <dbReference type="ARBA" id="ARBA00022723"/>
    </source>
</evidence>
<evidence type="ECO:0000256" key="2">
    <source>
        <dbReference type="ARBA" id="ARBA00013163"/>
    </source>
</evidence>
<dbReference type="CDD" id="cd00771">
    <property type="entry name" value="ThrRS_core"/>
    <property type="match status" value="1"/>
</dbReference>
<dbReference type="AlphaFoldDB" id="A0A1F8EG71"/>
<sequence length="406" mass="46952">MSEENLKKDHRDIGRELDLFSFHEVAPGAPFWHAKGMVIFKELEKLSREINERDGYVEISTPILVKKEVFEKSGHWNHYRDNMFYFINPRDEQESLVVKPMNCPESTYVYSSSVRSYRDLPIRLAEIGRLNRNELSGTLGGLFRVRQITMDDAHIYLMPEQVEDEIVKITDTIRTFYEMFGFDTSYVLATRPKDALGTKDEWDKAEKALENALKKTGVEYKLAKESGAFYGPKIEAHLKDSQGRDWQMGTAQLDLVMLPKQFDIYYIDERGEKTMPWVVHRAIFGSFERFIGVLLEHTNGNLPIWLSPVQTMVLPISDKQNEGAEKIYQELRTNGIRTEIDSNNETLGKKIRAAEIQKIPYLLVIGDKELKAKTVAVRQRGKGDIGQIKLEKFINQIQKEIKIKKP</sequence>
<evidence type="ECO:0000256" key="10">
    <source>
        <dbReference type="ARBA" id="ARBA00049515"/>
    </source>
</evidence>
<dbReference type="SUPFAM" id="SSF52954">
    <property type="entry name" value="Class II aaRS ABD-related"/>
    <property type="match status" value="1"/>
</dbReference>
<dbReference type="Proteomes" id="UP000177594">
    <property type="component" value="Unassembled WGS sequence"/>
</dbReference>
<dbReference type="EMBL" id="MGIZ01000023">
    <property type="protein sequence ID" value="OGM99329.1"/>
    <property type="molecule type" value="Genomic_DNA"/>
</dbReference>
<evidence type="ECO:0000256" key="9">
    <source>
        <dbReference type="ARBA" id="ARBA00023146"/>
    </source>
</evidence>
<evidence type="ECO:0000256" key="1">
    <source>
        <dbReference type="ARBA" id="ARBA00008226"/>
    </source>
</evidence>
<comment type="caution">
    <text evidence="13">The sequence shown here is derived from an EMBL/GenBank/DDBJ whole genome shotgun (WGS) entry which is preliminary data.</text>
</comment>
<dbReference type="GO" id="GO:0046872">
    <property type="term" value="F:metal ion binding"/>
    <property type="evidence" value="ECO:0007669"/>
    <property type="project" value="UniProtKB-KW"/>
</dbReference>
<evidence type="ECO:0000256" key="11">
    <source>
        <dbReference type="NCBIfam" id="TIGR00418"/>
    </source>
</evidence>
<reference evidence="13 14" key="1">
    <citation type="journal article" date="2016" name="Nat. Commun.">
        <title>Thousands of microbial genomes shed light on interconnected biogeochemical processes in an aquifer system.</title>
        <authorList>
            <person name="Anantharaman K."/>
            <person name="Brown C.T."/>
            <person name="Hug L.A."/>
            <person name="Sharon I."/>
            <person name="Castelle C.J."/>
            <person name="Probst A.J."/>
            <person name="Thomas B.C."/>
            <person name="Singh A."/>
            <person name="Wilkins M.J."/>
            <person name="Karaoz U."/>
            <person name="Brodie E.L."/>
            <person name="Williams K.H."/>
            <person name="Hubbard S.S."/>
            <person name="Banfield J.F."/>
        </authorList>
    </citation>
    <scope>NUCLEOTIDE SEQUENCE [LARGE SCALE GENOMIC DNA]</scope>
</reference>
<dbReference type="PANTHER" id="PTHR11451">
    <property type="entry name" value="THREONINE-TRNA LIGASE"/>
    <property type="match status" value="1"/>
</dbReference>
<keyword evidence="3 13" id="KW-0436">Ligase</keyword>
<dbReference type="PRINTS" id="PR01047">
    <property type="entry name" value="TRNASYNTHTHR"/>
</dbReference>
<evidence type="ECO:0000313" key="13">
    <source>
        <dbReference type="EMBL" id="OGM99329.1"/>
    </source>
</evidence>
<keyword evidence="6" id="KW-0862">Zinc</keyword>
<gene>
    <name evidence="13" type="ORF">A2817_02920</name>
</gene>
<keyword evidence="4" id="KW-0479">Metal-binding</keyword>
<dbReference type="Gene3D" id="3.30.930.10">
    <property type="entry name" value="Bira Bifunctional Protein, Domain 2"/>
    <property type="match status" value="1"/>
</dbReference>
<dbReference type="PROSITE" id="PS50862">
    <property type="entry name" value="AA_TRNA_LIGASE_II"/>
    <property type="match status" value="1"/>
</dbReference>
<evidence type="ECO:0000259" key="12">
    <source>
        <dbReference type="PROSITE" id="PS50862"/>
    </source>
</evidence>
<dbReference type="InterPro" id="IPR002314">
    <property type="entry name" value="aa-tRNA-synt_IIb"/>
</dbReference>
<dbReference type="InterPro" id="IPR002320">
    <property type="entry name" value="Thr-tRNA-ligase_IIa"/>
</dbReference>